<comment type="caution">
    <text evidence="2">The sequence shown here is derived from an EMBL/GenBank/DDBJ whole genome shotgun (WGS) entry which is preliminary data.</text>
</comment>
<evidence type="ECO:0000313" key="3">
    <source>
        <dbReference type="Proteomes" id="UP001172721"/>
    </source>
</evidence>
<dbReference type="InterPro" id="IPR013486">
    <property type="entry name" value="SpoIID/LytB"/>
</dbReference>
<dbReference type="NCBIfam" id="TIGR02870">
    <property type="entry name" value="spore_II_D"/>
    <property type="match status" value="1"/>
</dbReference>
<evidence type="ECO:0000313" key="2">
    <source>
        <dbReference type="EMBL" id="MDN4524825.1"/>
    </source>
</evidence>
<dbReference type="InterPro" id="IPR014225">
    <property type="entry name" value="Spore_II_D_firmicutes"/>
</dbReference>
<dbReference type="PANTHER" id="PTHR30032">
    <property type="entry name" value="N-ACETYLMURAMOYL-L-ALANINE AMIDASE-RELATED"/>
    <property type="match status" value="1"/>
</dbReference>
<dbReference type="NCBIfam" id="TIGR02669">
    <property type="entry name" value="SpoIID_LytB"/>
    <property type="match status" value="1"/>
</dbReference>
<dbReference type="InterPro" id="IPR013693">
    <property type="entry name" value="SpoIID/LytB_N"/>
</dbReference>
<name>A0ABT8HWG7_9BACL</name>
<proteinExistence type="predicted"/>
<accession>A0ABT8HWG7</accession>
<dbReference type="Pfam" id="PF08486">
    <property type="entry name" value="SpoIID"/>
    <property type="match status" value="1"/>
</dbReference>
<keyword evidence="3" id="KW-1185">Reference proteome</keyword>
<dbReference type="Proteomes" id="UP001172721">
    <property type="component" value="Unassembled WGS sequence"/>
</dbReference>
<dbReference type="PANTHER" id="PTHR30032:SF4">
    <property type="entry name" value="AMIDASE ENHANCER"/>
    <property type="match status" value="1"/>
</dbReference>
<organism evidence="2 3">
    <name type="scientific">Fictibacillus fluitans</name>
    <dbReference type="NCBI Taxonomy" id="3058422"/>
    <lineage>
        <taxon>Bacteria</taxon>
        <taxon>Bacillati</taxon>
        <taxon>Bacillota</taxon>
        <taxon>Bacilli</taxon>
        <taxon>Bacillales</taxon>
        <taxon>Fictibacillaceae</taxon>
        <taxon>Fictibacillus</taxon>
    </lineage>
</organism>
<reference evidence="2" key="1">
    <citation type="submission" date="2023-07" db="EMBL/GenBank/DDBJ databases">
        <title>Fictibacillus sp. isolated from freshwater pond.</title>
        <authorList>
            <person name="Kirdat K."/>
            <person name="Bhat A."/>
            <person name="Mourya A."/>
            <person name="Yadav A."/>
        </authorList>
    </citation>
    <scope>NUCLEOTIDE SEQUENCE</scope>
    <source>
        <strain evidence="2">NE201</strain>
    </source>
</reference>
<sequence length="341" mass="37797">MFIRLKPISFFLSIFVLVLVLIPALVVLPYSSKAPQLLEAKPKKMQPKSVETLSSTLAVPVYRTAEEKVEKVPLEDYVKGVVASEMPADFEMEALKAQALTARTYIARMLANKKDANLPGGAAVTDSILYQVYKSDEELKKLWGSDYQKKMQKITRAVAATRGDILTYDGQPIFASFFSTSNGYTENSEEYWGTKYPYLKSVKSPWDKSTPKFTEKQEIPLTEAESKLGVRIKGNGPIGKVTNKTEGNRIATIIIGGKTFTGKDVREKLGLRSSDFTLTKKGSKVFAATKGFGHGVGMSQYGANGMAKDGKNYKQIVKYYYKGVAITAYHPDEERSTVKNN</sequence>
<feature type="domain" description="Sporulation stage II protein D amidase enhancer LytB N-terminal" evidence="1">
    <location>
        <begin position="63"/>
        <end position="168"/>
    </location>
</feature>
<dbReference type="EMBL" id="JAUHTR010000004">
    <property type="protein sequence ID" value="MDN4524825.1"/>
    <property type="molecule type" value="Genomic_DNA"/>
</dbReference>
<protein>
    <submittedName>
        <fullName evidence="2">Stage II sporulation protein D</fullName>
    </submittedName>
</protein>
<dbReference type="RefSeq" id="WP_301165869.1">
    <property type="nucleotide sequence ID" value="NZ_JAUHTR010000004.1"/>
</dbReference>
<dbReference type="InterPro" id="IPR051922">
    <property type="entry name" value="Bact_Sporulation_Assoc"/>
</dbReference>
<evidence type="ECO:0000259" key="1">
    <source>
        <dbReference type="Pfam" id="PF08486"/>
    </source>
</evidence>
<gene>
    <name evidence="2" type="primary">spoIID</name>
    <name evidence="2" type="ORF">QYB97_10080</name>
</gene>